<dbReference type="OrthoDB" id="5980302at2759"/>
<gene>
    <name evidence="1" type="ORF">Acr_23g0004260</name>
</gene>
<keyword evidence="2" id="KW-1185">Reference proteome</keyword>
<evidence type="ECO:0000313" key="2">
    <source>
        <dbReference type="Proteomes" id="UP000585474"/>
    </source>
</evidence>
<accession>A0A7J0GMR4</accession>
<name>A0A7J0GMR4_9ERIC</name>
<proteinExistence type="predicted"/>
<dbReference type="Proteomes" id="UP000585474">
    <property type="component" value="Unassembled WGS sequence"/>
</dbReference>
<dbReference type="EMBL" id="BJWL01000023">
    <property type="protein sequence ID" value="GFZ12041.1"/>
    <property type="molecule type" value="Genomic_DNA"/>
</dbReference>
<sequence length="368" mass="41591">MKLNRAQLLVHDDRAMEKFRVIHGILTDVTIERPGPNDVPRVSGDNLKPHPSVRQLHSYLVCSVDTMQILDKFFSAEDLLHVYTVVRPNNVPSNPFYEGNHYLRLRNPVQPKMSADNCSVAYVAFNDRFKCHSDEYKKAIRATNNRQESRDVDALLAYKLHYRHKILHRTADLVRAILCPLSIESQAPKCDAFIPEKPKAEPNTHSLLQTQHSYDLVHVPPQLMRKVELVWSKLRKGAIGGTAQETLIKIGETSSTAAVELWKPEFSAFELDKQVMVADSAQDHNTSMAFARAVMLPNNVAALFEEDTETMRSLLVMQNVQQKRAKKKKGNLESELKKSKLALTDVDQLKVDLDAAEQAQDASYAATP</sequence>
<evidence type="ECO:0000313" key="1">
    <source>
        <dbReference type="EMBL" id="GFZ12041.1"/>
    </source>
</evidence>
<comment type="caution">
    <text evidence="1">The sequence shown here is derived from an EMBL/GenBank/DDBJ whole genome shotgun (WGS) entry which is preliminary data.</text>
</comment>
<organism evidence="1 2">
    <name type="scientific">Actinidia rufa</name>
    <dbReference type="NCBI Taxonomy" id="165716"/>
    <lineage>
        <taxon>Eukaryota</taxon>
        <taxon>Viridiplantae</taxon>
        <taxon>Streptophyta</taxon>
        <taxon>Embryophyta</taxon>
        <taxon>Tracheophyta</taxon>
        <taxon>Spermatophyta</taxon>
        <taxon>Magnoliopsida</taxon>
        <taxon>eudicotyledons</taxon>
        <taxon>Gunneridae</taxon>
        <taxon>Pentapetalae</taxon>
        <taxon>asterids</taxon>
        <taxon>Ericales</taxon>
        <taxon>Actinidiaceae</taxon>
        <taxon>Actinidia</taxon>
    </lineage>
</organism>
<reference evidence="1 2" key="1">
    <citation type="submission" date="2019-07" db="EMBL/GenBank/DDBJ databases">
        <title>De Novo Assembly of kiwifruit Actinidia rufa.</title>
        <authorList>
            <person name="Sugita-Konishi S."/>
            <person name="Sato K."/>
            <person name="Mori E."/>
            <person name="Abe Y."/>
            <person name="Kisaki G."/>
            <person name="Hamano K."/>
            <person name="Suezawa K."/>
            <person name="Otani M."/>
            <person name="Fukuda T."/>
            <person name="Manabe T."/>
            <person name="Gomi K."/>
            <person name="Tabuchi M."/>
            <person name="Akimitsu K."/>
            <person name="Kataoka I."/>
        </authorList>
    </citation>
    <scope>NUCLEOTIDE SEQUENCE [LARGE SCALE GENOMIC DNA]</scope>
    <source>
        <strain evidence="2">cv. Fuchu</strain>
    </source>
</reference>
<dbReference type="AlphaFoldDB" id="A0A7J0GMR4"/>
<protein>
    <submittedName>
        <fullName evidence="1">Uncharacterized protein</fullName>
    </submittedName>
</protein>